<dbReference type="OMA" id="ECTSEWI"/>
<dbReference type="EMBL" id="GG738885">
    <property type="protein sequence ID" value="EFC41508.1"/>
    <property type="molecule type" value="Genomic_DNA"/>
</dbReference>
<evidence type="ECO:0000256" key="1">
    <source>
        <dbReference type="PROSITE-ProRule" id="PRU00235"/>
    </source>
</evidence>
<dbReference type="PANTHER" id="PTHR45982">
    <property type="entry name" value="REGULATOR OF CHROMOSOME CONDENSATION"/>
    <property type="match status" value="1"/>
</dbReference>
<dbReference type="OrthoDB" id="10256179at2759"/>
<evidence type="ECO:0000313" key="2">
    <source>
        <dbReference type="EMBL" id="EFC41508.1"/>
    </source>
</evidence>
<dbReference type="GeneID" id="8862448"/>
<dbReference type="RefSeq" id="XP_002674252.1">
    <property type="nucleotide sequence ID" value="XM_002674206.1"/>
</dbReference>
<dbReference type="Proteomes" id="UP000006671">
    <property type="component" value="Unassembled WGS sequence"/>
</dbReference>
<dbReference type="PROSITE" id="PS50012">
    <property type="entry name" value="RCC1_3"/>
    <property type="match status" value="2"/>
</dbReference>
<feature type="repeat" description="RCC1" evidence="1">
    <location>
        <begin position="271"/>
        <end position="321"/>
    </location>
</feature>
<dbReference type="VEuPathDB" id="AmoebaDB:NAEGRDRAFT_70676"/>
<keyword evidence="3" id="KW-1185">Reference proteome</keyword>
<dbReference type="eggNOG" id="KOG1426">
    <property type="taxonomic scope" value="Eukaryota"/>
</dbReference>
<evidence type="ECO:0000313" key="3">
    <source>
        <dbReference type="Proteomes" id="UP000006671"/>
    </source>
</evidence>
<dbReference type="InterPro" id="IPR000408">
    <property type="entry name" value="Reg_chr_condens"/>
</dbReference>
<dbReference type="InterPro" id="IPR009091">
    <property type="entry name" value="RCC1/BLIP-II"/>
</dbReference>
<feature type="repeat" description="RCC1" evidence="1">
    <location>
        <begin position="211"/>
        <end position="270"/>
    </location>
</feature>
<proteinExistence type="predicted"/>
<dbReference type="Pfam" id="PF13540">
    <property type="entry name" value="RCC1_2"/>
    <property type="match status" value="1"/>
</dbReference>
<dbReference type="SUPFAM" id="SSF50985">
    <property type="entry name" value="RCC1/BLIP-II"/>
    <property type="match status" value="1"/>
</dbReference>
<dbReference type="InParanoid" id="D2VNZ7"/>
<dbReference type="Gene3D" id="2.130.10.30">
    <property type="entry name" value="Regulator of chromosome condensation 1/beta-lactamase-inhibitor protein II"/>
    <property type="match status" value="1"/>
</dbReference>
<dbReference type="KEGG" id="ngr:NAEGRDRAFT_70676"/>
<protein>
    <submittedName>
        <fullName evidence="2">Predicted protein</fullName>
    </submittedName>
</protein>
<dbReference type="AlphaFoldDB" id="D2VNZ7"/>
<gene>
    <name evidence="2" type="ORF">NAEGRDRAFT_70676</name>
</gene>
<accession>D2VNZ7</accession>
<organism evidence="3">
    <name type="scientific">Naegleria gruberi</name>
    <name type="common">Amoeba</name>
    <dbReference type="NCBI Taxonomy" id="5762"/>
    <lineage>
        <taxon>Eukaryota</taxon>
        <taxon>Discoba</taxon>
        <taxon>Heterolobosea</taxon>
        <taxon>Tetramitia</taxon>
        <taxon>Eutetramitia</taxon>
        <taxon>Vahlkampfiidae</taxon>
        <taxon>Naegleria</taxon>
    </lineage>
</organism>
<name>D2VNZ7_NAEGR</name>
<dbReference type="PANTHER" id="PTHR45982:SF4">
    <property type="entry name" value="PHR DOMAIN-CONTAINING PROTEIN"/>
    <property type="match status" value="1"/>
</dbReference>
<dbReference type="InterPro" id="IPR051553">
    <property type="entry name" value="Ran_GTPase-activating"/>
</dbReference>
<reference evidence="2 3" key="1">
    <citation type="journal article" date="2010" name="Cell">
        <title>The genome of Naegleria gruberi illuminates early eukaryotic versatility.</title>
        <authorList>
            <person name="Fritz-Laylin L.K."/>
            <person name="Prochnik S.E."/>
            <person name="Ginger M.L."/>
            <person name="Dacks J.B."/>
            <person name="Carpenter M.L."/>
            <person name="Field M.C."/>
            <person name="Kuo A."/>
            <person name="Paredez A."/>
            <person name="Chapman J."/>
            <person name="Pham J."/>
            <person name="Shu S."/>
            <person name="Neupane R."/>
            <person name="Cipriano M."/>
            <person name="Mancuso J."/>
            <person name="Tu H."/>
            <person name="Salamov A."/>
            <person name="Lindquist E."/>
            <person name="Shapiro H."/>
            <person name="Lucas S."/>
            <person name="Grigoriev I.V."/>
            <person name="Cande W.Z."/>
            <person name="Fulton C."/>
            <person name="Rokhsar D.S."/>
            <person name="Dawson S.C."/>
        </authorList>
    </citation>
    <scope>NUCLEOTIDE SEQUENCE [LARGE SCALE GENOMIC DNA]</scope>
    <source>
        <strain evidence="2 3">NEG-M</strain>
    </source>
</reference>
<sequence>MGKKQSKQNSLSLVLPPSKCPDHIQIPITLDDSSRFSFLGNHTFLIPTVQLDDVLRRLECTSEWIPIEFAVNNLNATNRIVAFGHSESLVVIVTDDFKVFCAGKSSELNNTGNNATWRDFKKIKNTFTEVIKSVYCIKESILFTTVDGQVYAYSNSKTAKLGLGEAIATMEPVKVEKADIFEKGLAEEIPLPKIKSISFSENITAFISEEGKVFVCGYGSGDKWKFPIKDEDETPFKRLDTPALVKSLLKNKVIKQVACGFYHMLFLTDNGELYVCGNNEFGQLGNGKNENVEGCVKRVKFGIGVKHIAASNNFSVIVTEDNQIYRFGDLSWQVKNNPTTFNLPTLLTEYTEVGNPPVKSIYAVQSGVVIQTESDEIYMIGPLEAKLGFEAFRKLSILKGDGEISLSITSNSIVCDYDSNKKYKF</sequence>